<dbReference type="RefSeq" id="WP_279251962.1">
    <property type="nucleotide sequence ID" value="NZ_SHNP01000002.1"/>
</dbReference>
<comment type="caution">
    <text evidence="1">The sequence shown here is derived from an EMBL/GenBank/DDBJ whole genome shotgun (WGS) entry which is preliminary data.</text>
</comment>
<keyword evidence="2" id="KW-1185">Reference proteome</keyword>
<dbReference type="Proteomes" id="UP001143307">
    <property type="component" value="Unassembled WGS sequence"/>
</dbReference>
<reference evidence="1" key="1">
    <citation type="submission" date="2019-02" db="EMBL/GenBank/DDBJ databases">
        <authorList>
            <person name="Li S.-H."/>
        </authorList>
    </citation>
    <scope>NUCLEOTIDE SEQUENCE</scope>
    <source>
        <strain evidence="1">IMCC8485</strain>
    </source>
</reference>
<sequence length="519" mass="54406">MATAAQLKNAIAKAKAANRPDAVADLESRLAALGADNYIKDDGTAWMSDWNATNEVSGPLHATTIGAGRTVDKLVTGVSDLFAGDEEQARTAADQQANDLAYANLQDKHPVATTAGEIAPYLATAMIPGGMAVQTAAGGTIGAAMYNTPEDRLKQGAIDAGLSALPYATGKLFNKVRGGRLANRADDLGWKLTPGEALDSAGLRSLEASMESFPPTAGPMRRLKEPRQGAMNRVALEAIGETGADFSDDALLAARARVGEVFDNTIKSKSYGVDDGFLDALGNIETAAKQGVLGGGDTAKIVDNILTQAGDGAVNGNTLQQWRTTLQTAASKAYRSDTATKEYADALDDMVSAIDGLIGRNLSGDELKAWQQARGQWTAIKQLEKSKAITETGDVSGRKLANNLSANDMHGYYRGANKSDLYDAARLSKAYPPMADSGTASRMSVPAMMGMTLTSPLSVPAFGAANLAARAYANPAAASKLSAAGLRGYYGPGLSEEEIANLRQQDHQRELAELLRSSR</sequence>
<dbReference type="EMBL" id="SHNP01000002">
    <property type="protein sequence ID" value="MCX2972999.1"/>
    <property type="molecule type" value="Genomic_DNA"/>
</dbReference>
<name>A0ABT3SSM7_9GAMM</name>
<proteinExistence type="predicted"/>
<gene>
    <name evidence="1" type="ORF">EYC87_05295</name>
</gene>
<organism evidence="1 2">
    <name type="scientific">Candidatus Seongchinamella marina</name>
    <dbReference type="NCBI Taxonomy" id="2518990"/>
    <lineage>
        <taxon>Bacteria</taxon>
        <taxon>Pseudomonadati</taxon>
        <taxon>Pseudomonadota</taxon>
        <taxon>Gammaproteobacteria</taxon>
        <taxon>Cellvibrionales</taxon>
        <taxon>Halieaceae</taxon>
        <taxon>Seongchinamella</taxon>
    </lineage>
</organism>
<evidence type="ECO:0000313" key="1">
    <source>
        <dbReference type="EMBL" id="MCX2972999.1"/>
    </source>
</evidence>
<protein>
    <submittedName>
        <fullName evidence="1">Uncharacterized protein</fullName>
    </submittedName>
</protein>
<evidence type="ECO:0000313" key="2">
    <source>
        <dbReference type="Proteomes" id="UP001143307"/>
    </source>
</evidence>
<accession>A0ABT3SSM7</accession>